<accession>A0AA38SC78</accession>
<dbReference type="SUPFAM" id="SSF48371">
    <property type="entry name" value="ARM repeat"/>
    <property type="match status" value="1"/>
</dbReference>
<evidence type="ECO:0000313" key="10">
    <source>
        <dbReference type="EMBL" id="KAJ9539668.1"/>
    </source>
</evidence>
<gene>
    <name evidence="10" type="ORF">OSB04_026174</name>
</gene>
<proteinExistence type="predicted"/>
<dbReference type="AlphaFoldDB" id="A0AA38SC78"/>
<sequence length="207" mass="23122">MKLLCVTILKLASMILPLNGWPELLRFAFDYSKSDSPNLQESKFLILASLSQFKGQTLISSMEDIHQVCLECLTSTSRSLDVKLAASSAVASFIQVFSHSGGDLMLFQDVLRAMMKTLKEALNSQQEAAAQELLKLLIELGEAVPGFFRRELDEVLEHMMQIATTETLKEGTRHLAIGFLITLVEAREREPMMRELIDEKGMAPCPT</sequence>
<dbReference type="Proteomes" id="UP001172457">
    <property type="component" value="Chromosome 7"/>
</dbReference>
<comment type="subcellular location">
    <subcellularLocation>
        <location evidence="2">Cytoplasm</location>
    </subcellularLocation>
    <subcellularLocation>
        <location evidence="1">Nucleus</location>
    </subcellularLocation>
</comment>
<protein>
    <recommendedName>
        <fullName evidence="9">IPO4/5-like TPR repeats domain-containing protein</fullName>
    </recommendedName>
</protein>
<dbReference type="InterPro" id="IPR057672">
    <property type="entry name" value="TPR_IPO4/5"/>
</dbReference>
<keyword evidence="11" id="KW-1185">Reference proteome</keyword>
<keyword evidence="5" id="KW-0677">Repeat</keyword>
<keyword evidence="4" id="KW-0963">Cytoplasm</keyword>
<evidence type="ECO:0000256" key="8">
    <source>
        <dbReference type="SAM" id="SignalP"/>
    </source>
</evidence>
<dbReference type="EMBL" id="JARYMX010000007">
    <property type="protein sequence ID" value="KAJ9539668.1"/>
    <property type="molecule type" value="Genomic_DNA"/>
</dbReference>
<comment type="caution">
    <text evidence="10">The sequence shown here is derived from an EMBL/GenBank/DDBJ whole genome shotgun (WGS) entry which is preliminary data.</text>
</comment>
<dbReference type="Gene3D" id="1.25.10.10">
    <property type="entry name" value="Leucine-rich Repeat Variant"/>
    <property type="match status" value="1"/>
</dbReference>
<evidence type="ECO:0000256" key="5">
    <source>
        <dbReference type="ARBA" id="ARBA00022737"/>
    </source>
</evidence>
<keyword evidence="6" id="KW-0653">Protein transport</keyword>
<keyword evidence="7" id="KW-0539">Nucleus</keyword>
<dbReference type="Pfam" id="PF25780">
    <property type="entry name" value="TPR_IPO5"/>
    <property type="match status" value="1"/>
</dbReference>
<evidence type="ECO:0000256" key="3">
    <source>
        <dbReference type="ARBA" id="ARBA00022448"/>
    </source>
</evidence>
<dbReference type="GO" id="GO:0006606">
    <property type="term" value="P:protein import into nucleus"/>
    <property type="evidence" value="ECO:0007669"/>
    <property type="project" value="InterPro"/>
</dbReference>
<evidence type="ECO:0000256" key="1">
    <source>
        <dbReference type="ARBA" id="ARBA00004123"/>
    </source>
</evidence>
<reference evidence="10" key="1">
    <citation type="submission" date="2023-03" db="EMBL/GenBank/DDBJ databases">
        <title>Chromosome-scale reference genome and RAD-based genetic map of yellow starthistle (Centaurea solstitialis) reveal putative structural variation and QTLs associated with invader traits.</title>
        <authorList>
            <person name="Reatini B."/>
            <person name="Cang F.A."/>
            <person name="Jiang Q."/>
            <person name="Mckibben M.T.W."/>
            <person name="Barker M.S."/>
            <person name="Rieseberg L.H."/>
            <person name="Dlugosch K.M."/>
        </authorList>
    </citation>
    <scope>NUCLEOTIDE SEQUENCE</scope>
    <source>
        <strain evidence="10">CAN-66</strain>
        <tissue evidence="10">Leaf</tissue>
    </source>
</reference>
<dbReference type="InterPro" id="IPR011989">
    <property type="entry name" value="ARM-like"/>
</dbReference>
<organism evidence="10 11">
    <name type="scientific">Centaurea solstitialis</name>
    <name type="common">yellow star-thistle</name>
    <dbReference type="NCBI Taxonomy" id="347529"/>
    <lineage>
        <taxon>Eukaryota</taxon>
        <taxon>Viridiplantae</taxon>
        <taxon>Streptophyta</taxon>
        <taxon>Embryophyta</taxon>
        <taxon>Tracheophyta</taxon>
        <taxon>Spermatophyta</taxon>
        <taxon>Magnoliopsida</taxon>
        <taxon>eudicotyledons</taxon>
        <taxon>Gunneridae</taxon>
        <taxon>Pentapetalae</taxon>
        <taxon>asterids</taxon>
        <taxon>campanulids</taxon>
        <taxon>Asterales</taxon>
        <taxon>Asteraceae</taxon>
        <taxon>Carduoideae</taxon>
        <taxon>Cardueae</taxon>
        <taxon>Centaureinae</taxon>
        <taxon>Centaurea</taxon>
    </lineage>
</organism>
<dbReference type="GO" id="GO:0005737">
    <property type="term" value="C:cytoplasm"/>
    <property type="evidence" value="ECO:0007669"/>
    <property type="project" value="UniProtKB-SubCell"/>
</dbReference>
<feature type="chain" id="PRO_5041300968" description="IPO4/5-like TPR repeats domain-containing protein" evidence="8">
    <location>
        <begin position="21"/>
        <end position="207"/>
    </location>
</feature>
<evidence type="ECO:0000313" key="11">
    <source>
        <dbReference type="Proteomes" id="UP001172457"/>
    </source>
</evidence>
<evidence type="ECO:0000256" key="7">
    <source>
        <dbReference type="ARBA" id="ARBA00023242"/>
    </source>
</evidence>
<feature type="signal peptide" evidence="8">
    <location>
        <begin position="1"/>
        <end position="20"/>
    </location>
</feature>
<dbReference type="InterPro" id="IPR016024">
    <property type="entry name" value="ARM-type_fold"/>
</dbReference>
<evidence type="ECO:0000256" key="4">
    <source>
        <dbReference type="ARBA" id="ARBA00022490"/>
    </source>
</evidence>
<name>A0AA38SC78_9ASTR</name>
<keyword evidence="3" id="KW-0813">Transport</keyword>
<dbReference type="InterPro" id="IPR040122">
    <property type="entry name" value="Importin_beta"/>
</dbReference>
<dbReference type="PANTHER" id="PTHR10527">
    <property type="entry name" value="IMPORTIN BETA"/>
    <property type="match status" value="1"/>
</dbReference>
<feature type="domain" description="IPO4/5-like TPR repeats" evidence="9">
    <location>
        <begin position="4"/>
        <end position="157"/>
    </location>
</feature>
<evidence type="ECO:0000259" key="9">
    <source>
        <dbReference type="Pfam" id="PF25780"/>
    </source>
</evidence>
<evidence type="ECO:0000256" key="2">
    <source>
        <dbReference type="ARBA" id="ARBA00004496"/>
    </source>
</evidence>
<evidence type="ECO:0000256" key="6">
    <source>
        <dbReference type="ARBA" id="ARBA00022927"/>
    </source>
</evidence>
<keyword evidence="8" id="KW-0732">Signal</keyword>